<protein>
    <recommendedName>
        <fullName evidence="17">TonB-dependent receptor</fullName>
    </recommendedName>
</protein>
<dbReference type="Proteomes" id="UP000193553">
    <property type="component" value="Unassembled WGS sequence"/>
</dbReference>
<evidence type="ECO:0000313" key="15">
    <source>
        <dbReference type="EMBL" id="OSJ01591.1"/>
    </source>
</evidence>
<evidence type="ECO:0000256" key="4">
    <source>
        <dbReference type="ARBA" id="ARBA00022692"/>
    </source>
</evidence>
<dbReference type="PROSITE" id="PS52016">
    <property type="entry name" value="TONB_DEPENDENT_REC_3"/>
    <property type="match status" value="1"/>
</dbReference>
<accession>A0A1X3GHU8</accession>
<evidence type="ECO:0000259" key="13">
    <source>
        <dbReference type="Pfam" id="PF00593"/>
    </source>
</evidence>
<dbReference type="GO" id="GO:0044718">
    <property type="term" value="P:siderophore transmembrane transport"/>
    <property type="evidence" value="ECO:0007669"/>
    <property type="project" value="TreeGrafter"/>
</dbReference>
<dbReference type="GO" id="GO:0015344">
    <property type="term" value="F:siderophore uptake transmembrane transporter activity"/>
    <property type="evidence" value="ECO:0007669"/>
    <property type="project" value="TreeGrafter"/>
</dbReference>
<dbReference type="AlphaFoldDB" id="A0A1X3GHU8"/>
<evidence type="ECO:0000256" key="3">
    <source>
        <dbReference type="ARBA" id="ARBA00022452"/>
    </source>
</evidence>
<evidence type="ECO:0000256" key="9">
    <source>
        <dbReference type="PROSITE-ProRule" id="PRU01360"/>
    </source>
</evidence>
<dbReference type="Pfam" id="PF07715">
    <property type="entry name" value="Plug"/>
    <property type="match status" value="1"/>
</dbReference>
<evidence type="ECO:0000313" key="16">
    <source>
        <dbReference type="Proteomes" id="UP000193553"/>
    </source>
</evidence>
<dbReference type="PANTHER" id="PTHR30069">
    <property type="entry name" value="TONB-DEPENDENT OUTER MEMBRANE RECEPTOR"/>
    <property type="match status" value="1"/>
</dbReference>
<keyword evidence="7 9" id="KW-0472">Membrane</keyword>
<feature type="domain" description="TonB-dependent receptor plug" evidence="14">
    <location>
        <begin position="116"/>
        <end position="228"/>
    </location>
</feature>
<dbReference type="InterPro" id="IPR010917">
    <property type="entry name" value="TonB_rcpt_CS"/>
</dbReference>
<sequence>MVTDGKAGMGDRVWFKRFRFKPIGFKPLGFNRRLLIALVSTGLLSVFAIPAGAAQDEETNVQNLPPVEVTAPPRSTARRTASSRPVAHIGAPSSASPKTRLYVYPTAPGTGRGLDVDKVPSAINAVDASQIKRTGSLNITDALRDNIAGVNISEVTGNPFQPDVEFRGFVASPVTGTPQGLAVYQNGVRINEAFSDAVNWDLIPTAAIRSVTLVTNNPAFGLNALGGAINLQMKDGFTYQGAELDLMGGSFGRIQGSAQWGKTVDKNYGVYAALEGLHDNGFRNFSQSDVRRFYGDVGYKAGDSEFHANMGVAKNDFGANATVPAELLDKYWGATYTTPQTTSNRVGYLNLTGKVDATPTWTLEGTAHVRRYEQKLVDGNPTDAQECTDPGLAGLLCFGDGATPANGVNGLPLANPFASGTILGEIDRSSIRSTTFGVSGQATNTDQLFGHDNRFVMGATYDASVTRYNATAEIGTIGESYVVSGGGLFLGPTGVPDTVAGPVSLRTVNQYNGLYAMDTFNITDAFAVTGGGRFNVARITLEDQLGTDLNGDHTFTRFNPVIGGTYKITPELTAYAGYSEANRVPTPLELGCSDPARPCLIAAFLVSDPPLKQVVSKTVEAGLRGSRELNIGTLGWKIGGFRATNCDDIVAVPAVGRTGFGYFSNVGRTRRQGLEAEVNIKSPTLQFQASYAFVDARYLDAFALGSESSFRDTVTETIQVLPGNQLPAIPRHRVKVGIDYAVTDVWKVGGNALFVSSQYLVGDESNQYTKLPSYTVFNLHTSYQVTKNVQLYGKIDNIFDRRYATYGQFFDREAVPNFTNGGAEFTDPRSLSPARPRAFYAGMRVTF</sequence>
<feature type="compositionally biased region" description="Low complexity" evidence="12">
    <location>
        <begin position="70"/>
        <end position="85"/>
    </location>
</feature>
<keyword evidence="2 9" id="KW-0813">Transport</keyword>
<evidence type="ECO:0000256" key="10">
    <source>
        <dbReference type="PROSITE-ProRule" id="PRU10144"/>
    </source>
</evidence>
<keyword evidence="4 9" id="KW-0812">Transmembrane</keyword>
<comment type="similarity">
    <text evidence="9 11">Belongs to the TonB-dependent receptor family.</text>
</comment>
<feature type="region of interest" description="Disordered" evidence="12">
    <location>
        <begin position="65"/>
        <end position="94"/>
    </location>
</feature>
<feature type="short sequence motif" description="TonB C-terminal box" evidence="10">
    <location>
        <begin position="830"/>
        <end position="847"/>
    </location>
</feature>
<dbReference type="Gene3D" id="2.40.170.20">
    <property type="entry name" value="TonB-dependent receptor, beta-barrel domain"/>
    <property type="match status" value="1"/>
</dbReference>
<dbReference type="InterPro" id="IPR036942">
    <property type="entry name" value="Beta-barrel_TonB_sf"/>
</dbReference>
<evidence type="ECO:0000256" key="12">
    <source>
        <dbReference type="SAM" id="MobiDB-lite"/>
    </source>
</evidence>
<keyword evidence="8 9" id="KW-0998">Cell outer membrane</keyword>
<dbReference type="Pfam" id="PF00593">
    <property type="entry name" value="TonB_dep_Rec_b-barrel"/>
    <property type="match status" value="1"/>
</dbReference>
<dbReference type="SUPFAM" id="SSF56935">
    <property type="entry name" value="Porins"/>
    <property type="match status" value="1"/>
</dbReference>
<dbReference type="InterPro" id="IPR012910">
    <property type="entry name" value="Plug_dom"/>
</dbReference>
<dbReference type="EMBL" id="NAFI01000190">
    <property type="protein sequence ID" value="OSJ01591.1"/>
    <property type="molecule type" value="Genomic_DNA"/>
</dbReference>
<gene>
    <name evidence="15" type="ORF">BSZ18_37875</name>
</gene>
<keyword evidence="6 11" id="KW-0798">TonB box</keyword>
<dbReference type="PROSITE" id="PS01156">
    <property type="entry name" value="TONB_DEPENDENT_REC_2"/>
    <property type="match status" value="1"/>
</dbReference>
<name>A0A1X3GHU8_9BRAD</name>
<keyword evidence="5" id="KW-0732">Signal</keyword>
<evidence type="ECO:0000256" key="2">
    <source>
        <dbReference type="ARBA" id="ARBA00022448"/>
    </source>
</evidence>
<dbReference type="InterPro" id="IPR039426">
    <property type="entry name" value="TonB-dep_rcpt-like"/>
</dbReference>
<evidence type="ECO:0008006" key="17">
    <source>
        <dbReference type="Google" id="ProtNLM"/>
    </source>
</evidence>
<dbReference type="GO" id="GO:0009279">
    <property type="term" value="C:cell outer membrane"/>
    <property type="evidence" value="ECO:0007669"/>
    <property type="project" value="UniProtKB-SubCell"/>
</dbReference>
<evidence type="ECO:0000256" key="11">
    <source>
        <dbReference type="RuleBase" id="RU003357"/>
    </source>
</evidence>
<feature type="domain" description="TonB-dependent receptor-like beta-barrel" evidence="13">
    <location>
        <begin position="430"/>
        <end position="798"/>
    </location>
</feature>
<comment type="caution">
    <text evidence="15">The sequence shown here is derived from an EMBL/GenBank/DDBJ whole genome shotgun (WGS) entry which is preliminary data.</text>
</comment>
<evidence type="ECO:0000256" key="6">
    <source>
        <dbReference type="ARBA" id="ARBA00023077"/>
    </source>
</evidence>
<evidence type="ECO:0000256" key="7">
    <source>
        <dbReference type="ARBA" id="ARBA00023136"/>
    </source>
</evidence>
<dbReference type="Gene3D" id="2.170.130.10">
    <property type="entry name" value="TonB-dependent receptor, plug domain"/>
    <property type="match status" value="1"/>
</dbReference>
<evidence type="ECO:0000256" key="8">
    <source>
        <dbReference type="ARBA" id="ARBA00023237"/>
    </source>
</evidence>
<dbReference type="OrthoDB" id="8428213at2"/>
<dbReference type="PANTHER" id="PTHR30069:SF39">
    <property type="entry name" value="BLL6183 PROTEIN"/>
    <property type="match status" value="1"/>
</dbReference>
<proteinExistence type="inferred from homology"/>
<evidence type="ECO:0000259" key="14">
    <source>
        <dbReference type="Pfam" id="PF07715"/>
    </source>
</evidence>
<keyword evidence="3 9" id="KW-1134">Transmembrane beta strand</keyword>
<dbReference type="InterPro" id="IPR000531">
    <property type="entry name" value="Beta-barrel_TonB"/>
</dbReference>
<comment type="subcellular location">
    <subcellularLocation>
        <location evidence="1 9">Cell outer membrane</location>
        <topology evidence="1 9">Multi-pass membrane protein</topology>
    </subcellularLocation>
</comment>
<evidence type="ECO:0000256" key="1">
    <source>
        <dbReference type="ARBA" id="ARBA00004571"/>
    </source>
</evidence>
<dbReference type="InterPro" id="IPR037066">
    <property type="entry name" value="Plug_dom_sf"/>
</dbReference>
<evidence type="ECO:0000256" key="5">
    <source>
        <dbReference type="ARBA" id="ARBA00022729"/>
    </source>
</evidence>
<reference evidence="15 16" key="1">
    <citation type="submission" date="2017-03" db="EMBL/GenBank/DDBJ databases">
        <title>Whole genome sequences of fourteen strains of Bradyrhizobium canariense and one strain of Bradyrhizobium japonicum isolated from Lupinus (Papilionoideae: Genisteae) species in Algeria.</title>
        <authorList>
            <person name="Crovadore J."/>
            <person name="Chekireb D."/>
            <person name="Brachmann A."/>
            <person name="Chablais R."/>
            <person name="Cochard B."/>
            <person name="Lefort F."/>
        </authorList>
    </citation>
    <scope>NUCLEOTIDE SEQUENCE [LARGE SCALE GENOMIC DNA]</scope>
    <source>
        <strain evidence="15 16">UBMA195</strain>
    </source>
</reference>
<organism evidence="15 16">
    <name type="scientific">Bradyrhizobium canariense</name>
    <dbReference type="NCBI Taxonomy" id="255045"/>
    <lineage>
        <taxon>Bacteria</taxon>
        <taxon>Pseudomonadati</taxon>
        <taxon>Pseudomonadota</taxon>
        <taxon>Alphaproteobacteria</taxon>
        <taxon>Hyphomicrobiales</taxon>
        <taxon>Nitrobacteraceae</taxon>
        <taxon>Bradyrhizobium</taxon>
    </lineage>
</organism>